<reference evidence="3 4" key="2">
    <citation type="journal article" date="2023" name="Mol. Biol. Evol.">
        <title>Genomics of Secondarily Temperate Adaptation in the Only Non-Antarctic Icefish.</title>
        <authorList>
            <person name="Rivera-Colon A.G."/>
            <person name="Rayamajhi N."/>
            <person name="Minhas B.F."/>
            <person name="Madrigal G."/>
            <person name="Bilyk K.T."/>
            <person name="Yoon V."/>
            <person name="Hune M."/>
            <person name="Gregory S."/>
            <person name="Cheng C.H.C."/>
            <person name="Catchen J.M."/>
        </authorList>
    </citation>
    <scope>NUCLEOTIDE SEQUENCE [LARGE SCALE GENOMIC DNA]</scope>
    <source>
        <strain evidence="3">JMC-PN-2008</strain>
    </source>
</reference>
<reference evidence="3 4" key="1">
    <citation type="journal article" date="2023" name="Genes (Basel)">
        <title>Chromosome-Level Genome Assembly and Circadian Gene Repertoire of the Patagonia Blennie Eleginops maclovinus-The Closest Ancestral Proxy of Antarctic Cryonotothenioids.</title>
        <authorList>
            <person name="Cheng C.C."/>
            <person name="Rivera-Colon A.G."/>
            <person name="Minhas B.F."/>
            <person name="Wilson L."/>
            <person name="Rayamajhi N."/>
            <person name="Vargas-Chacoff L."/>
            <person name="Catchen J.M."/>
        </authorList>
    </citation>
    <scope>NUCLEOTIDE SEQUENCE [LARGE SCALE GENOMIC DNA]</scope>
    <source>
        <strain evidence="3">JMC-PN-2008</strain>
    </source>
</reference>
<dbReference type="Pfam" id="PF21773">
    <property type="entry name" value="ODAD1_CC"/>
    <property type="match status" value="1"/>
</dbReference>
<dbReference type="InterPro" id="IPR051876">
    <property type="entry name" value="ODA-DC/CCD"/>
</dbReference>
<comment type="caution">
    <text evidence="3">The sequence shown here is derived from an EMBL/GenBank/DDBJ whole genome shotgun (WGS) entry which is preliminary data.</text>
</comment>
<keyword evidence="1" id="KW-0175">Coiled coil</keyword>
<accession>A0AAN7Y5V5</accession>
<dbReference type="InterPro" id="IPR049258">
    <property type="entry name" value="ODAD1_CC"/>
</dbReference>
<evidence type="ECO:0000256" key="1">
    <source>
        <dbReference type="ARBA" id="ARBA00023054"/>
    </source>
</evidence>
<evidence type="ECO:0000313" key="4">
    <source>
        <dbReference type="Proteomes" id="UP001346869"/>
    </source>
</evidence>
<organism evidence="3 4">
    <name type="scientific">Eleginops maclovinus</name>
    <name type="common">Patagonian blennie</name>
    <name type="synonym">Eleginus maclovinus</name>
    <dbReference type="NCBI Taxonomy" id="56733"/>
    <lineage>
        <taxon>Eukaryota</taxon>
        <taxon>Metazoa</taxon>
        <taxon>Chordata</taxon>
        <taxon>Craniata</taxon>
        <taxon>Vertebrata</taxon>
        <taxon>Euteleostomi</taxon>
        <taxon>Actinopterygii</taxon>
        <taxon>Neopterygii</taxon>
        <taxon>Teleostei</taxon>
        <taxon>Neoteleostei</taxon>
        <taxon>Acanthomorphata</taxon>
        <taxon>Eupercaria</taxon>
        <taxon>Perciformes</taxon>
        <taxon>Notothenioidei</taxon>
        <taxon>Eleginopidae</taxon>
        <taxon>Eleginops</taxon>
    </lineage>
</organism>
<evidence type="ECO:0000313" key="3">
    <source>
        <dbReference type="EMBL" id="KAK5872820.1"/>
    </source>
</evidence>
<gene>
    <name evidence="3" type="ORF">PBY51_013482</name>
</gene>
<dbReference type="Proteomes" id="UP001346869">
    <property type="component" value="Unassembled WGS sequence"/>
</dbReference>
<dbReference type="GO" id="GO:0005930">
    <property type="term" value="C:axoneme"/>
    <property type="evidence" value="ECO:0007669"/>
    <property type="project" value="TreeGrafter"/>
</dbReference>
<evidence type="ECO:0000259" key="2">
    <source>
        <dbReference type="Pfam" id="PF21773"/>
    </source>
</evidence>
<sequence>MSTDILKEQYKHLQEENDQHKKLTSQQKDHLVSLDREITVSENRIREKLTVPGGLIKQKGKHHRHWKHIRSLENKLNQDTIKFDVLLSRNMDQRKDIAHLLQQKGLWCNIAKKFNKQFATQQKFTEKMEESFTVAFQQRSEAESRMLEVSEWIEVETAQFTNRKMQLNRIIDHDVKLQTFMETKFQEVICLEENEDSKNRKKQQQDQSGVEKLELYRQGHSSLVEVTGESDLHQIAYMFTQNDQKNFARISYINELDNKRNMLKHCSDKMKSDILFLEEENKGHDEQIKSTLKDLESELKKKRCLSDSLEQQCADVQMTVGELMADIRGLLDHIMPGAVTVNLDNVAHFTSILEENVSDLLIQANNVEEEQMEMDPQSMLLANSELLPEIEVVVDTERRKSPARSLKSA</sequence>
<dbReference type="PANTHER" id="PTHR21694">
    <property type="entry name" value="COILED-COIL DOMAIN-CONTAINING PROTEIN 63"/>
    <property type="match status" value="1"/>
</dbReference>
<dbReference type="GO" id="GO:0036158">
    <property type="term" value="P:outer dynein arm assembly"/>
    <property type="evidence" value="ECO:0007669"/>
    <property type="project" value="TreeGrafter"/>
</dbReference>
<dbReference type="PANTHER" id="PTHR21694:SF18">
    <property type="entry name" value="COILED-COIL DOMAIN-CONTAINING PROTEIN 63"/>
    <property type="match status" value="1"/>
</dbReference>
<feature type="domain" description="ODAD1 central coiled coil region" evidence="2">
    <location>
        <begin position="67"/>
        <end position="334"/>
    </location>
</feature>
<protein>
    <recommendedName>
        <fullName evidence="2">ODAD1 central coiled coil region domain-containing protein</fullName>
    </recommendedName>
</protein>
<name>A0AAN7Y5V5_ELEMC</name>
<dbReference type="AlphaFoldDB" id="A0AAN7Y5V5"/>
<proteinExistence type="predicted"/>
<keyword evidence="4" id="KW-1185">Reference proteome</keyword>
<dbReference type="GO" id="GO:0003341">
    <property type="term" value="P:cilium movement"/>
    <property type="evidence" value="ECO:0007669"/>
    <property type="project" value="TreeGrafter"/>
</dbReference>
<dbReference type="EMBL" id="JAUZQC010000004">
    <property type="protein sequence ID" value="KAK5872820.1"/>
    <property type="molecule type" value="Genomic_DNA"/>
</dbReference>